<evidence type="ECO:0000256" key="2">
    <source>
        <dbReference type="ARBA" id="ARBA00022737"/>
    </source>
</evidence>
<feature type="repeat" description="PPR" evidence="3">
    <location>
        <begin position="19"/>
        <end position="53"/>
    </location>
</feature>
<name>A0A392RSC9_9FABA</name>
<sequence>MKESEMFFEEAVRIGLIPTNKTYTSMICGYCREGNLTLAVKFFHRMSDHGCVPDSITYGAIISGLCKQSKLDEAR</sequence>
<comment type="caution">
    <text evidence="4">The sequence shown here is derived from an EMBL/GenBank/DDBJ whole genome shotgun (WGS) entry which is preliminary data.</text>
</comment>
<proteinExistence type="inferred from homology"/>
<keyword evidence="5" id="KW-1185">Reference proteome</keyword>
<dbReference type="InterPro" id="IPR002885">
    <property type="entry name" value="PPR_rpt"/>
</dbReference>
<organism evidence="4 5">
    <name type="scientific">Trifolium medium</name>
    <dbReference type="NCBI Taxonomy" id="97028"/>
    <lineage>
        <taxon>Eukaryota</taxon>
        <taxon>Viridiplantae</taxon>
        <taxon>Streptophyta</taxon>
        <taxon>Embryophyta</taxon>
        <taxon>Tracheophyta</taxon>
        <taxon>Spermatophyta</taxon>
        <taxon>Magnoliopsida</taxon>
        <taxon>eudicotyledons</taxon>
        <taxon>Gunneridae</taxon>
        <taxon>Pentapetalae</taxon>
        <taxon>rosids</taxon>
        <taxon>fabids</taxon>
        <taxon>Fabales</taxon>
        <taxon>Fabaceae</taxon>
        <taxon>Papilionoideae</taxon>
        <taxon>50 kb inversion clade</taxon>
        <taxon>NPAAA clade</taxon>
        <taxon>Hologalegina</taxon>
        <taxon>IRL clade</taxon>
        <taxon>Trifolieae</taxon>
        <taxon>Trifolium</taxon>
    </lineage>
</organism>
<dbReference type="PANTHER" id="PTHR47939">
    <property type="entry name" value="MEMBRANE-ASSOCIATED SALT-INDUCIBLE PROTEIN-LIKE"/>
    <property type="match status" value="1"/>
</dbReference>
<dbReference type="AlphaFoldDB" id="A0A392RSC9"/>
<keyword evidence="2" id="KW-0677">Repeat</keyword>
<dbReference type="Gene3D" id="1.25.40.10">
    <property type="entry name" value="Tetratricopeptide repeat domain"/>
    <property type="match status" value="1"/>
</dbReference>
<comment type="similarity">
    <text evidence="1">Belongs to the PPR family. P subfamily.</text>
</comment>
<evidence type="ECO:0000256" key="1">
    <source>
        <dbReference type="ARBA" id="ARBA00007626"/>
    </source>
</evidence>
<dbReference type="Proteomes" id="UP000265520">
    <property type="component" value="Unassembled WGS sequence"/>
</dbReference>
<dbReference type="Pfam" id="PF13041">
    <property type="entry name" value="PPR_2"/>
    <property type="match status" value="1"/>
</dbReference>
<dbReference type="PROSITE" id="PS51375">
    <property type="entry name" value="PPR"/>
    <property type="match status" value="1"/>
</dbReference>
<dbReference type="NCBIfam" id="TIGR00756">
    <property type="entry name" value="PPR"/>
    <property type="match status" value="2"/>
</dbReference>
<protein>
    <submittedName>
        <fullName evidence="4">Pentatricopeptide repeat-containing protein</fullName>
    </submittedName>
</protein>
<evidence type="ECO:0000256" key="3">
    <source>
        <dbReference type="PROSITE-ProRule" id="PRU00708"/>
    </source>
</evidence>
<dbReference type="InterPro" id="IPR050667">
    <property type="entry name" value="PPR-containing_protein"/>
</dbReference>
<reference evidence="4 5" key="1">
    <citation type="journal article" date="2018" name="Front. Plant Sci.">
        <title>Red Clover (Trifolium pratense) and Zigzag Clover (T. medium) - A Picture of Genomic Similarities and Differences.</title>
        <authorList>
            <person name="Dluhosova J."/>
            <person name="Istvanek J."/>
            <person name="Nedelnik J."/>
            <person name="Repkova J."/>
        </authorList>
    </citation>
    <scope>NUCLEOTIDE SEQUENCE [LARGE SCALE GENOMIC DNA]</scope>
    <source>
        <strain evidence="5">cv. 10/8</strain>
        <tissue evidence="4">Leaf</tissue>
    </source>
</reference>
<dbReference type="EMBL" id="LXQA010263322">
    <property type="protein sequence ID" value="MCI39077.1"/>
    <property type="molecule type" value="Genomic_DNA"/>
</dbReference>
<evidence type="ECO:0000313" key="5">
    <source>
        <dbReference type="Proteomes" id="UP000265520"/>
    </source>
</evidence>
<dbReference type="PANTHER" id="PTHR47939:SF5">
    <property type="entry name" value="PENTACOTRIPEPTIDE-REPEAT REGION OF PRORP DOMAIN-CONTAINING PROTEIN"/>
    <property type="match status" value="1"/>
</dbReference>
<feature type="non-terminal residue" evidence="4">
    <location>
        <position position="75"/>
    </location>
</feature>
<dbReference type="InterPro" id="IPR011990">
    <property type="entry name" value="TPR-like_helical_dom_sf"/>
</dbReference>
<accession>A0A392RSC9</accession>
<evidence type="ECO:0000313" key="4">
    <source>
        <dbReference type="EMBL" id="MCI39077.1"/>
    </source>
</evidence>